<reference evidence="3" key="1">
    <citation type="submission" date="2024-05" db="EMBL/GenBank/DDBJ databases">
        <title>30 novel species of actinomycetes from the DSMZ collection.</title>
        <authorList>
            <person name="Nouioui I."/>
        </authorList>
    </citation>
    <scope>NUCLEOTIDE SEQUENCE</scope>
    <source>
        <strain evidence="3">DSM 41529</strain>
    </source>
</reference>
<dbReference type="CDD" id="cd07814">
    <property type="entry name" value="SRPBCC_CalC_Aha1-like"/>
    <property type="match status" value="1"/>
</dbReference>
<dbReference type="InterPro" id="IPR013538">
    <property type="entry name" value="ASHA1/2-like_C"/>
</dbReference>
<evidence type="ECO:0000313" key="3">
    <source>
        <dbReference type="EMBL" id="MDT0543556.1"/>
    </source>
</evidence>
<evidence type="ECO:0000259" key="2">
    <source>
        <dbReference type="Pfam" id="PF08327"/>
    </source>
</evidence>
<dbReference type="SUPFAM" id="SSF55961">
    <property type="entry name" value="Bet v1-like"/>
    <property type="match status" value="1"/>
</dbReference>
<dbReference type="InterPro" id="IPR023393">
    <property type="entry name" value="START-like_dom_sf"/>
</dbReference>
<dbReference type="Proteomes" id="UP001180754">
    <property type="component" value="Unassembled WGS sequence"/>
</dbReference>
<dbReference type="Pfam" id="PF08327">
    <property type="entry name" value="AHSA1"/>
    <property type="match status" value="1"/>
</dbReference>
<dbReference type="EMBL" id="JAVRFD010000005">
    <property type="protein sequence ID" value="MDT0543556.1"/>
    <property type="molecule type" value="Genomic_DNA"/>
</dbReference>
<dbReference type="RefSeq" id="WP_311723966.1">
    <property type="nucleotide sequence ID" value="NZ_JAVRFD010000005.1"/>
</dbReference>
<evidence type="ECO:0000256" key="1">
    <source>
        <dbReference type="ARBA" id="ARBA00006817"/>
    </source>
</evidence>
<comment type="similarity">
    <text evidence="1">Belongs to the AHA1 family.</text>
</comment>
<gene>
    <name evidence="3" type="ORF">RND15_12625</name>
</gene>
<accession>A0ABU2XCC8</accession>
<name>A0ABU2XCC8_9ACTN</name>
<feature type="domain" description="Activator of Hsp90 ATPase homologue 1/2-like C-terminal" evidence="2">
    <location>
        <begin position="23"/>
        <end position="160"/>
    </location>
</feature>
<dbReference type="Gene3D" id="3.30.530.20">
    <property type="match status" value="1"/>
</dbReference>
<keyword evidence="4" id="KW-1185">Reference proteome</keyword>
<evidence type="ECO:0000313" key="4">
    <source>
        <dbReference type="Proteomes" id="UP001180754"/>
    </source>
</evidence>
<sequence>MSVTSVDKDLDNLTLTLIADFTAPVEQVWQLWADPRQLERWWGPPSHPATMEQHDLTPGGDVTYFMTGPEGDKHHGWWRITSVNPPTSLEFTDGFADSEGKPAADMPITTVRMRLTERDGGTRMELHSVYDSREQMEQLLNMGMSEGLRQAVGQMDALLEG</sequence>
<organism evidence="3 4">
    <name type="scientific">Streptomyces lonegramiae</name>
    <dbReference type="NCBI Taxonomy" id="3075524"/>
    <lineage>
        <taxon>Bacteria</taxon>
        <taxon>Bacillati</taxon>
        <taxon>Actinomycetota</taxon>
        <taxon>Actinomycetes</taxon>
        <taxon>Kitasatosporales</taxon>
        <taxon>Streptomycetaceae</taxon>
        <taxon>Streptomyces</taxon>
    </lineage>
</organism>
<comment type="caution">
    <text evidence="3">The sequence shown here is derived from an EMBL/GenBank/DDBJ whole genome shotgun (WGS) entry which is preliminary data.</text>
</comment>
<protein>
    <submittedName>
        <fullName evidence="3">SRPBCC domain-containing protein</fullName>
    </submittedName>
</protein>
<proteinExistence type="inferred from homology"/>